<dbReference type="Proteomes" id="UP000278031">
    <property type="component" value="Unassembled WGS sequence"/>
</dbReference>
<dbReference type="SUPFAM" id="SSF55287">
    <property type="entry name" value="RPB5-like RNA polymerase subunit"/>
    <property type="match status" value="1"/>
</dbReference>
<dbReference type="GO" id="GO:0042797">
    <property type="term" value="P:tRNA transcription by RNA polymerase III"/>
    <property type="evidence" value="ECO:0007669"/>
    <property type="project" value="TreeGrafter"/>
</dbReference>
<dbReference type="GO" id="GO:0003899">
    <property type="term" value="F:DNA-directed RNA polymerase activity"/>
    <property type="evidence" value="ECO:0007669"/>
    <property type="project" value="UniProtKB-UniRule"/>
</dbReference>
<dbReference type="InterPro" id="IPR014381">
    <property type="entry name" value="Arch_Rpo5/euc_Rpb5"/>
</dbReference>
<comment type="subunit">
    <text evidence="2">Part of the RNA polymerase complex.</text>
</comment>
<keyword evidence="2 4" id="KW-0240">DNA-directed RNA polymerase</keyword>
<dbReference type="GO" id="GO:0000428">
    <property type="term" value="C:DNA-directed RNA polymerase complex"/>
    <property type="evidence" value="ECO:0007669"/>
    <property type="project" value="UniProtKB-KW"/>
</dbReference>
<dbReference type="NCBIfam" id="NF007129">
    <property type="entry name" value="PRK09570.1"/>
    <property type="match status" value="1"/>
</dbReference>
<keyword evidence="2 4" id="KW-0808">Transferase</keyword>
<comment type="similarity">
    <text evidence="2">Belongs to the archaeal Rpo5/eukaryotic RPB5 RNA polymerase subunit family.</text>
</comment>
<comment type="caution">
    <text evidence="4">The sequence shown here is derived from an EMBL/GenBank/DDBJ whole genome shotgun (WGS) entry which is preliminary data.</text>
</comment>
<evidence type="ECO:0000256" key="2">
    <source>
        <dbReference type="HAMAP-Rule" id="MF_00025"/>
    </source>
</evidence>
<dbReference type="GO" id="GO:0006366">
    <property type="term" value="P:transcription by RNA polymerase II"/>
    <property type="evidence" value="ECO:0007669"/>
    <property type="project" value="TreeGrafter"/>
</dbReference>
<keyword evidence="2" id="KW-0963">Cytoplasm</keyword>
<keyword evidence="1 2" id="KW-0804">Transcription</keyword>
<dbReference type="HAMAP" id="MF_00025">
    <property type="entry name" value="RNApol_Rpo5_RPB5"/>
    <property type="match status" value="1"/>
</dbReference>
<sequence>MAIKKLQNHFLVPKHEILSKEEAESLLQRLGCKPNELPAILKDDPIAKELKAQRGDIIRIIRKSPITEKSVYYRIVV</sequence>
<dbReference type="PANTHER" id="PTHR10535:SF0">
    <property type="entry name" value="DNA-DIRECTED RNA POLYMERASES I, II, AND III SUBUNIT RPABC1"/>
    <property type="match status" value="1"/>
</dbReference>
<dbReference type="GO" id="GO:0005737">
    <property type="term" value="C:cytoplasm"/>
    <property type="evidence" value="ECO:0007669"/>
    <property type="project" value="UniProtKB-SubCell"/>
</dbReference>
<dbReference type="Pfam" id="PF01191">
    <property type="entry name" value="RNA_pol_Rpb5_C"/>
    <property type="match status" value="1"/>
</dbReference>
<protein>
    <recommendedName>
        <fullName evidence="2">DNA-directed RNA polymerase subunit Rpo5</fullName>
        <ecNumber evidence="2">2.7.7.6</ecNumber>
    </recommendedName>
    <alternativeName>
        <fullName evidence="2">DNA-directed RNA polymerase subunit H</fullName>
    </alternativeName>
</protein>
<dbReference type="AlphaFoldDB" id="A0A497JGC9"/>
<evidence type="ECO:0000256" key="1">
    <source>
        <dbReference type="ARBA" id="ARBA00023163"/>
    </source>
</evidence>
<dbReference type="GO" id="GO:0006362">
    <property type="term" value="P:transcription elongation by RNA polymerase I"/>
    <property type="evidence" value="ECO:0007669"/>
    <property type="project" value="TreeGrafter"/>
</dbReference>
<dbReference type="Gene3D" id="3.90.940.20">
    <property type="entry name" value="RPB5-like RNA polymerase subunit"/>
    <property type="match status" value="1"/>
</dbReference>
<keyword evidence="2 4" id="KW-0548">Nucleotidyltransferase</keyword>
<comment type="subcellular location">
    <subcellularLocation>
        <location evidence="2">Cytoplasm</location>
    </subcellularLocation>
</comment>
<evidence type="ECO:0000313" key="5">
    <source>
        <dbReference type="Proteomes" id="UP000278031"/>
    </source>
</evidence>
<evidence type="ECO:0000259" key="3">
    <source>
        <dbReference type="Pfam" id="PF01191"/>
    </source>
</evidence>
<gene>
    <name evidence="2" type="primary">rpo5</name>
    <name evidence="2" type="synonym">rpoH</name>
    <name evidence="4" type="ORF">DRO04_02605</name>
</gene>
<reference evidence="4 5" key="1">
    <citation type="submission" date="2018-06" db="EMBL/GenBank/DDBJ databases">
        <title>Extensive metabolic versatility and redundancy in microbially diverse, dynamic hydrothermal sediments.</title>
        <authorList>
            <person name="Dombrowski N."/>
            <person name="Teske A."/>
            <person name="Baker B.J."/>
        </authorList>
    </citation>
    <scope>NUCLEOTIDE SEQUENCE [LARGE SCALE GENOMIC DNA]</scope>
    <source>
        <strain evidence="4">B51_G17</strain>
    </source>
</reference>
<comment type="catalytic activity">
    <reaction evidence="2">
        <text>RNA(n) + a ribonucleoside 5'-triphosphate = RNA(n+1) + diphosphate</text>
        <dbReference type="Rhea" id="RHEA:21248"/>
        <dbReference type="Rhea" id="RHEA-COMP:14527"/>
        <dbReference type="Rhea" id="RHEA-COMP:17342"/>
        <dbReference type="ChEBI" id="CHEBI:33019"/>
        <dbReference type="ChEBI" id="CHEBI:61557"/>
        <dbReference type="ChEBI" id="CHEBI:140395"/>
        <dbReference type="EC" id="2.7.7.6"/>
    </reaction>
</comment>
<dbReference type="EMBL" id="QMWP01000095">
    <property type="protein sequence ID" value="RLG69943.1"/>
    <property type="molecule type" value="Genomic_DNA"/>
</dbReference>
<comment type="function">
    <text evidence="2">DNA-dependent RNA polymerase (RNAP) catalyzes the transcription of DNA into RNA using the four ribonucleoside triphosphates as substrates.</text>
</comment>
<dbReference type="GO" id="GO:0003677">
    <property type="term" value="F:DNA binding"/>
    <property type="evidence" value="ECO:0007669"/>
    <property type="project" value="InterPro"/>
</dbReference>
<proteinExistence type="inferred from homology"/>
<evidence type="ECO:0000313" key="4">
    <source>
        <dbReference type="EMBL" id="RLG69943.1"/>
    </source>
</evidence>
<dbReference type="EC" id="2.7.7.6" evidence="2"/>
<name>A0A497JGC9_9ARCH</name>
<accession>A0A497JGC9</accession>
<organism evidence="4 5">
    <name type="scientific">Candidatus Iainarchaeum sp</name>
    <dbReference type="NCBI Taxonomy" id="3101447"/>
    <lineage>
        <taxon>Archaea</taxon>
        <taxon>Candidatus Iainarchaeota</taxon>
        <taxon>Candidatus Iainarchaeia</taxon>
        <taxon>Candidatus Iainarchaeales</taxon>
        <taxon>Candidatus Iainarchaeaceae</taxon>
        <taxon>Candidatus Iainarchaeum</taxon>
    </lineage>
</organism>
<dbReference type="InterPro" id="IPR000783">
    <property type="entry name" value="RNA_pol_subH/Rpb5_C"/>
</dbReference>
<dbReference type="PANTHER" id="PTHR10535">
    <property type="entry name" value="DNA-DIRECTED RNA POLYMERASES I, II, AND III SUBUNIT RPABC1"/>
    <property type="match status" value="1"/>
</dbReference>
<feature type="domain" description="RNA polymerase subunit H/Rpb5 C-terminal" evidence="3">
    <location>
        <begin position="6"/>
        <end position="76"/>
    </location>
</feature>
<dbReference type="InterPro" id="IPR035913">
    <property type="entry name" value="RPB5-like_sf"/>
</dbReference>